<dbReference type="AlphaFoldDB" id="A0AAN9ADS2"/>
<comment type="caution">
    <text evidence="2">The sequence shown here is derived from an EMBL/GenBank/DDBJ whole genome shotgun (WGS) entry which is preliminary data.</text>
</comment>
<evidence type="ECO:0000256" key="1">
    <source>
        <dbReference type="SAM" id="MobiDB-lite"/>
    </source>
</evidence>
<keyword evidence="3" id="KW-1185">Reference proteome</keyword>
<reference evidence="2 3" key="1">
    <citation type="submission" date="2023-11" db="EMBL/GenBank/DDBJ databases">
        <title>Halocaridina rubra genome assembly.</title>
        <authorList>
            <person name="Smith C."/>
        </authorList>
    </citation>
    <scope>NUCLEOTIDE SEQUENCE [LARGE SCALE GENOMIC DNA]</scope>
    <source>
        <strain evidence="2">EP-1</strain>
        <tissue evidence="2">Whole</tissue>
    </source>
</reference>
<proteinExistence type="predicted"/>
<gene>
    <name evidence="2" type="ORF">SK128_003301</name>
</gene>
<dbReference type="EMBL" id="JAXCGZ010001936">
    <property type="protein sequence ID" value="KAK7084953.1"/>
    <property type="molecule type" value="Genomic_DNA"/>
</dbReference>
<dbReference type="Proteomes" id="UP001381693">
    <property type="component" value="Unassembled WGS sequence"/>
</dbReference>
<evidence type="ECO:0000313" key="2">
    <source>
        <dbReference type="EMBL" id="KAK7084953.1"/>
    </source>
</evidence>
<feature type="region of interest" description="Disordered" evidence="1">
    <location>
        <begin position="89"/>
        <end position="110"/>
    </location>
</feature>
<accession>A0AAN9ADS2</accession>
<organism evidence="2 3">
    <name type="scientific">Halocaridina rubra</name>
    <name type="common">Hawaiian red shrimp</name>
    <dbReference type="NCBI Taxonomy" id="373956"/>
    <lineage>
        <taxon>Eukaryota</taxon>
        <taxon>Metazoa</taxon>
        <taxon>Ecdysozoa</taxon>
        <taxon>Arthropoda</taxon>
        <taxon>Crustacea</taxon>
        <taxon>Multicrustacea</taxon>
        <taxon>Malacostraca</taxon>
        <taxon>Eumalacostraca</taxon>
        <taxon>Eucarida</taxon>
        <taxon>Decapoda</taxon>
        <taxon>Pleocyemata</taxon>
        <taxon>Caridea</taxon>
        <taxon>Atyoidea</taxon>
        <taxon>Atyidae</taxon>
        <taxon>Halocaridina</taxon>
    </lineage>
</organism>
<sequence length="110" mass="12443">MDTGTWCWQALSPILFSLAKEHLAREARTGRVWHHCLSSVAAVVATLLDWSYVSHSSFLLLLHFLFFTLEQEQENCISVPQRVIKGRKMGQSKGNEHAPPSQFLSIDFGT</sequence>
<evidence type="ECO:0000313" key="3">
    <source>
        <dbReference type="Proteomes" id="UP001381693"/>
    </source>
</evidence>
<protein>
    <submittedName>
        <fullName evidence="2">Uncharacterized protein</fullName>
    </submittedName>
</protein>
<name>A0AAN9ADS2_HALRR</name>